<reference evidence="9 10" key="1">
    <citation type="submission" date="2018-08" db="EMBL/GenBank/DDBJ databases">
        <title>A genome reference for cultivated species of the human gut microbiota.</title>
        <authorList>
            <person name="Zou Y."/>
            <person name="Xue W."/>
            <person name="Luo G."/>
        </authorList>
    </citation>
    <scope>NUCLEOTIDE SEQUENCE [LARGE SCALE GENOMIC DNA]</scope>
    <source>
        <strain evidence="9 10">AF28-15</strain>
    </source>
</reference>
<feature type="transmembrane region" description="Helical" evidence="7">
    <location>
        <begin position="322"/>
        <end position="343"/>
    </location>
</feature>
<comment type="caution">
    <text evidence="9">The sequence shown here is derived from an EMBL/GenBank/DDBJ whole genome shotgun (WGS) entry which is preliminary data.</text>
</comment>
<organism evidence="9 10">
    <name type="scientific">Roseburia inulinivorans</name>
    <dbReference type="NCBI Taxonomy" id="360807"/>
    <lineage>
        <taxon>Bacteria</taxon>
        <taxon>Bacillati</taxon>
        <taxon>Bacillota</taxon>
        <taxon>Clostridia</taxon>
        <taxon>Lachnospirales</taxon>
        <taxon>Lachnospiraceae</taxon>
        <taxon>Roseburia</taxon>
    </lineage>
</organism>
<keyword evidence="4 7" id="KW-0812">Transmembrane</keyword>
<evidence type="ECO:0000256" key="2">
    <source>
        <dbReference type="ARBA" id="ARBA00007400"/>
    </source>
</evidence>
<feature type="transmembrane region" description="Helical" evidence="7">
    <location>
        <begin position="123"/>
        <end position="143"/>
    </location>
</feature>
<name>A0A3R5VZ98_9FIRM</name>
<dbReference type="EMBL" id="QRTF01000021">
    <property type="protein sequence ID" value="RGQ48159.1"/>
    <property type="molecule type" value="Genomic_DNA"/>
</dbReference>
<evidence type="ECO:0000313" key="10">
    <source>
        <dbReference type="Proteomes" id="UP000283738"/>
    </source>
</evidence>
<sequence>MMTAEQERNQAMDVAKGVAIICVLWVHFVQYYYVDDTVPVFEDYAMKFIHSFVMPLFMIMSGYFFCYTMKKRNLKEIIINRIKNLVWPACVWGACLYFIQYVVEMKVMKVEMEFSLQEMWWSIQGTWFLWTLLICSVFVCIIGKLFDGRLEIIVLVFAFPLLYFIPNYNNHMFMYPYFILGYLYNKYKDTISQKFIKGCKISLAAMFPILLPYYSSNSYIYTTGITNFETISKFMAQLKIDIYRYAIGLCGAVFVIMVVEYCTEYFRNSKVVRKIAGFGAMSLQIYVMQKIAVEYLAVGCWAKIISVLGFNPLTENTVLYDWVFTLLLALIGCEILYQITLLVKKKTMLSKILFGR</sequence>
<proteinExistence type="inferred from homology"/>
<comment type="subcellular location">
    <subcellularLocation>
        <location evidence="1">Cell membrane</location>
        <topology evidence="1">Multi-pass membrane protein</topology>
    </subcellularLocation>
</comment>
<feature type="domain" description="Acyltransferase 3" evidence="8">
    <location>
        <begin position="10"/>
        <end position="336"/>
    </location>
</feature>
<dbReference type="PANTHER" id="PTHR40074">
    <property type="entry name" value="O-ACETYLTRANSFERASE WECH"/>
    <property type="match status" value="1"/>
</dbReference>
<evidence type="ECO:0000313" key="9">
    <source>
        <dbReference type="EMBL" id="RGQ48159.1"/>
    </source>
</evidence>
<feature type="transmembrane region" description="Helical" evidence="7">
    <location>
        <begin position="45"/>
        <end position="65"/>
    </location>
</feature>
<keyword evidence="3" id="KW-1003">Cell membrane</keyword>
<dbReference type="AlphaFoldDB" id="A0A3R5VZ98"/>
<accession>A0A3R5VZ98</accession>
<evidence type="ECO:0000256" key="1">
    <source>
        <dbReference type="ARBA" id="ARBA00004651"/>
    </source>
</evidence>
<feature type="transmembrane region" description="Helical" evidence="7">
    <location>
        <begin position="12"/>
        <end position="33"/>
    </location>
</feature>
<dbReference type="InterPro" id="IPR002656">
    <property type="entry name" value="Acyl_transf_3_dom"/>
</dbReference>
<feature type="transmembrane region" description="Helical" evidence="7">
    <location>
        <begin position="150"/>
        <end position="166"/>
    </location>
</feature>
<keyword evidence="9" id="KW-0808">Transferase</keyword>
<evidence type="ECO:0000256" key="5">
    <source>
        <dbReference type="ARBA" id="ARBA00022989"/>
    </source>
</evidence>
<keyword evidence="9" id="KW-0012">Acyltransferase</keyword>
<protein>
    <submittedName>
        <fullName evidence="9">Acyltransferase</fullName>
    </submittedName>
</protein>
<evidence type="ECO:0000256" key="7">
    <source>
        <dbReference type="SAM" id="Phobius"/>
    </source>
</evidence>
<evidence type="ECO:0000256" key="4">
    <source>
        <dbReference type="ARBA" id="ARBA00022692"/>
    </source>
</evidence>
<dbReference type="GO" id="GO:0016413">
    <property type="term" value="F:O-acetyltransferase activity"/>
    <property type="evidence" value="ECO:0007669"/>
    <property type="project" value="TreeGrafter"/>
</dbReference>
<feature type="transmembrane region" description="Helical" evidence="7">
    <location>
        <begin position="85"/>
        <end position="103"/>
    </location>
</feature>
<feature type="transmembrane region" description="Helical" evidence="7">
    <location>
        <begin position="291"/>
        <end position="310"/>
    </location>
</feature>
<evidence type="ECO:0000259" key="8">
    <source>
        <dbReference type="Pfam" id="PF01757"/>
    </source>
</evidence>
<gene>
    <name evidence="9" type="ORF">DWY96_10215</name>
</gene>
<evidence type="ECO:0000256" key="6">
    <source>
        <dbReference type="ARBA" id="ARBA00023136"/>
    </source>
</evidence>
<dbReference type="GO" id="GO:0009246">
    <property type="term" value="P:enterobacterial common antigen biosynthetic process"/>
    <property type="evidence" value="ECO:0007669"/>
    <property type="project" value="TreeGrafter"/>
</dbReference>
<comment type="similarity">
    <text evidence="2">Belongs to the acyltransferase 3 family.</text>
</comment>
<keyword evidence="5 7" id="KW-1133">Transmembrane helix</keyword>
<feature type="transmembrane region" description="Helical" evidence="7">
    <location>
        <begin position="242"/>
        <end position="263"/>
    </location>
</feature>
<dbReference type="RefSeq" id="WP_118110534.1">
    <property type="nucleotide sequence ID" value="NZ_QRTF01000021.1"/>
</dbReference>
<dbReference type="Pfam" id="PF01757">
    <property type="entry name" value="Acyl_transf_3"/>
    <property type="match status" value="1"/>
</dbReference>
<dbReference type="Proteomes" id="UP000283738">
    <property type="component" value="Unassembled WGS sequence"/>
</dbReference>
<evidence type="ECO:0000256" key="3">
    <source>
        <dbReference type="ARBA" id="ARBA00022475"/>
    </source>
</evidence>
<keyword evidence="6 7" id="KW-0472">Membrane</keyword>
<dbReference type="PANTHER" id="PTHR40074:SF2">
    <property type="entry name" value="O-ACETYLTRANSFERASE WECH"/>
    <property type="match status" value="1"/>
</dbReference>
<dbReference type="GO" id="GO:0005886">
    <property type="term" value="C:plasma membrane"/>
    <property type="evidence" value="ECO:0007669"/>
    <property type="project" value="UniProtKB-SubCell"/>
</dbReference>